<dbReference type="InterPro" id="IPR050789">
    <property type="entry name" value="Diverse_Enzym_Activities"/>
</dbReference>
<evidence type="ECO:0000259" key="1">
    <source>
        <dbReference type="Pfam" id="PF00144"/>
    </source>
</evidence>
<dbReference type="Pfam" id="PF00144">
    <property type="entry name" value="Beta-lactamase"/>
    <property type="match status" value="1"/>
</dbReference>
<sequence>MKLKNVSITKQMQHDNVAGLSIALLERGQISDLASYGVLEAGTEQNVTNDSIFHACSMSKWVTAYAVMLLCEQGVLHLDEDVNKRLVNWKVRENDFTKNKKVTLRALLSHQAGIIDPDGAFGVLETKEIPTMVELLEGRTDYCPEAIEIKYEPTSEFQYADAGFCIIEQLIEDVTGKHFEEVMQELVFEPLKMKNSTYQLLSDRTFSCGHNSDGKVVEGKYPTYPYPAACGLWTTPNDLARLLSELIFALKGESKTGLSKINAKEMITAQGKPWTGLGIFLDGTGQNLEISSLGWGIGFQCMLIAYPYLESGAIIMTNTDVGKHQLEGVIGEIYRAIDFLG</sequence>
<feature type="domain" description="Beta-lactamase-related" evidence="1">
    <location>
        <begin position="8"/>
        <end position="322"/>
    </location>
</feature>
<dbReference type="EMBL" id="JAOUSF010000002">
    <property type="protein sequence ID" value="MCU9613221.1"/>
    <property type="molecule type" value="Genomic_DNA"/>
</dbReference>
<accession>A0AAE3ITK5</accession>
<organism evidence="2 3">
    <name type="scientific">Perspicuibacillus lycopersici</name>
    <dbReference type="NCBI Taxonomy" id="1325689"/>
    <lineage>
        <taxon>Bacteria</taxon>
        <taxon>Bacillati</taxon>
        <taxon>Bacillota</taxon>
        <taxon>Bacilli</taxon>
        <taxon>Bacillales</taxon>
        <taxon>Bacillaceae</taxon>
        <taxon>Perspicuibacillus</taxon>
    </lineage>
</organism>
<dbReference type="SUPFAM" id="SSF56601">
    <property type="entry name" value="beta-lactamase/transpeptidase-like"/>
    <property type="match status" value="1"/>
</dbReference>
<comment type="caution">
    <text evidence="2">The sequence shown here is derived from an EMBL/GenBank/DDBJ whole genome shotgun (WGS) entry which is preliminary data.</text>
</comment>
<reference evidence="2" key="1">
    <citation type="submission" date="2022-10" db="EMBL/GenBank/DDBJ databases">
        <title>Description of Fervidibacillus gen. nov. in the family Fervidibacillaceae fam. nov. with two species, Fervidibacillus albus sp. nov., and Fervidibacillus halotolerans sp. nov., isolated from tidal flat sediments.</title>
        <authorList>
            <person name="Kwon K.K."/>
            <person name="Yang S.-H."/>
        </authorList>
    </citation>
    <scope>NUCLEOTIDE SEQUENCE</scope>
    <source>
        <strain evidence="2">JCM 19140</strain>
    </source>
</reference>
<protein>
    <submittedName>
        <fullName evidence="2">Beta-lactamase family protein</fullName>
    </submittedName>
</protein>
<dbReference type="InterPro" id="IPR001466">
    <property type="entry name" value="Beta-lactam-related"/>
</dbReference>
<dbReference type="Gene3D" id="3.40.710.10">
    <property type="entry name" value="DD-peptidase/beta-lactamase superfamily"/>
    <property type="match status" value="1"/>
</dbReference>
<proteinExistence type="predicted"/>
<evidence type="ECO:0000313" key="2">
    <source>
        <dbReference type="EMBL" id="MCU9613221.1"/>
    </source>
</evidence>
<dbReference type="RefSeq" id="WP_263072431.1">
    <property type="nucleotide sequence ID" value="NZ_JAOUSF010000002.1"/>
</dbReference>
<name>A0AAE3ITK5_9BACI</name>
<dbReference type="AlphaFoldDB" id="A0AAE3ITK5"/>
<dbReference type="Proteomes" id="UP001209318">
    <property type="component" value="Unassembled WGS sequence"/>
</dbReference>
<keyword evidence="3" id="KW-1185">Reference proteome</keyword>
<gene>
    <name evidence="2" type="ORF">OEV98_06605</name>
</gene>
<evidence type="ECO:0000313" key="3">
    <source>
        <dbReference type="Proteomes" id="UP001209318"/>
    </source>
</evidence>
<dbReference type="InterPro" id="IPR012338">
    <property type="entry name" value="Beta-lactam/transpept-like"/>
</dbReference>
<dbReference type="PANTHER" id="PTHR43283">
    <property type="entry name" value="BETA-LACTAMASE-RELATED"/>
    <property type="match status" value="1"/>
</dbReference>